<dbReference type="PANTHER" id="PTHR34093:SF1">
    <property type="entry name" value="CHLORIDE CHANNEL CLIC-LIKE PROTEIN 1"/>
    <property type="match status" value="1"/>
</dbReference>
<dbReference type="Proteomes" id="UP000611227">
    <property type="component" value="Unassembled WGS sequence"/>
</dbReference>
<accession>A0A852CAY0</accession>
<keyword evidence="4 8" id="KW-0812">Transmembrane</keyword>
<evidence type="ECO:0000256" key="1">
    <source>
        <dbReference type="ARBA" id="ARBA00004141"/>
    </source>
</evidence>
<keyword evidence="11" id="KW-1185">Reference proteome</keyword>
<feature type="transmembrane region" description="Helical" evidence="8">
    <location>
        <begin position="215"/>
        <end position="232"/>
    </location>
</feature>
<evidence type="ECO:0000313" key="10">
    <source>
        <dbReference type="EMBL" id="NXP76861.1"/>
    </source>
</evidence>
<feature type="signal peptide" evidence="9">
    <location>
        <begin position="1"/>
        <end position="18"/>
    </location>
</feature>
<dbReference type="GO" id="GO:0005783">
    <property type="term" value="C:endoplasmic reticulum"/>
    <property type="evidence" value="ECO:0007669"/>
    <property type="project" value="TreeGrafter"/>
</dbReference>
<feature type="non-terminal residue" evidence="10">
    <location>
        <position position="1"/>
    </location>
</feature>
<evidence type="ECO:0000256" key="6">
    <source>
        <dbReference type="ARBA" id="ARBA00023136"/>
    </source>
</evidence>
<comment type="caution">
    <text evidence="10">The sequence shown here is derived from an EMBL/GenBank/DDBJ whole genome shotgun (WGS) entry which is preliminary data.</text>
</comment>
<feature type="region of interest" description="Disordered" evidence="7">
    <location>
        <begin position="406"/>
        <end position="436"/>
    </location>
</feature>
<evidence type="ECO:0000256" key="8">
    <source>
        <dbReference type="SAM" id="Phobius"/>
    </source>
</evidence>
<keyword evidence="6 8" id="KW-0472">Membrane</keyword>
<evidence type="ECO:0000256" key="5">
    <source>
        <dbReference type="ARBA" id="ARBA00022989"/>
    </source>
</evidence>
<gene>
    <name evidence="10" type="primary">Clcc1</name>
    <name evidence="10" type="ORF">RAMSUL_R08961</name>
</gene>
<feature type="transmembrane region" description="Helical" evidence="8">
    <location>
        <begin position="181"/>
        <end position="203"/>
    </location>
</feature>
<comment type="subcellular location">
    <subcellularLocation>
        <location evidence="1">Membrane</location>
        <topology evidence="1">Multi-pass membrane protein</topology>
    </subcellularLocation>
</comment>
<dbReference type="GO" id="GO:0005254">
    <property type="term" value="F:chloride channel activity"/>
    <property type="evidence" value="ECO:0007669"/>
    <property type="project" value="TreeGrafter"/>
</dbReference>
<dbReference type="EMBL" id="WBNM01025009">
    <property type="protein sequence ID" value="NXP76861.1"/>
    <property type="molecule type" value="Genomic_DNA"/>
</dbReference>
<organism evidence="10 11">
    <name type="scientific">Ramphastos sulfuratus</name>
    <dbReference type="NCBI Taxonomy" id="322582"/>
    <lineage>
        <taxon>Eukaryota</taxon>
        <taxon>Metazoa</taxon>
        <taxon>Chordata</taxon>
        <taxon>Craniata</taxon>
        <taxon>Vertebrata</taxon>
        <taxon>Euteleostomi</taxon>
        <taxon>Archelosauria</taxon>
        <taxon>Archosauria</taxon>
        <taxon>Dinosauria</taxon>
        <taxon>Saurischia</taxon>
        <taxon>Theropoda</taxon>
        <taxon>Coelurosauria</taxon>
        <taxon>Aves</taxon>
        <taxon>Neognathae</taxon>
        <taxon>Neoaves</taxon>
        <taxon>Telluraves</taxon>
        <taxon>Coraciimorphae</taxon>
        <taxon>Piciformes</taxon>
        <taxon>Ramphastidae</taxon>
        <taxon>Ramphastos</taxon>
    </lineage>
</organism>
<feature type="non-terminal residue" evidence="10">
    <location>
        <position position="436"/>
    </location>
</feature>
<protein>
    <recommendedName>
        <fullName evidence="3">Chloride channel CLIC-like protein 1</fullName>
    </recommendedName>
</protein>
<name>A0A852CAY0_9PICI</name>
<evidence type="ECO:0000256" key="4">
    <source>
        <dbReference type="ARBA" id="ARBA00022692"/>
    </source>
</evidence>
<evidence type="ECO:0000313" key="11">
    <source>
        <dbReference type="Proteomes" id="UP000611227"/>
    </source>
</evidence>
<evidence type="ECO:0000256" key="3">
    <source>
        <dbReference type="ARBA" id="ARBA00015571"/>
    </source>
</evidence>
<feature type="transmembrane region" description="Helical" evidence="8">
    <location>
        <begin position="331"/>
        <end position="352"/>
    </location>
</feature>
<evidence type="ECO:0000256" key="2">
    <source>
        <dbReference type="ARBA" id="ARBA00005944"/>
    </source>
</evidence>
<proteinExistence type="inferred from homology"/>
<dbReference type="GO" id="GO:0016020">
    <property type="term" value="C:membrane"/>
    <property type="evidence" value="ECO:0007669"/>
    <property type="project" value="UniProtKB-SubCell"/>
</dbReference>
<evidence type="ECO:0000256" key="9">
    <source>
        <dbReference type="SAM" id="SignalP"/>
    </source>
</evidence>
<keyword evidence="5 8" id="KW-1133">Transmembrane helix</keyword>
<feature type="compositionally biased region" description="Basic and acidic residues" evidence="7">
    <location>
        <begin position="422"/>
        <end position="436"/>
    </location>
</feature>
<dbReference type="AlphaFoldDB" id="A0A852CAY0"/>
<keyword evidence="9" id="KW-0732">Signal</keyword>
<sequence>MLFPLVLCAVVLIGSSKAPDDEWIDPTDMLNYDAASGTMRRPYQANYHDSEDKNTDGISSEILSSCSRELESLQQKIADCEKRNGKSHQSRSFYIFKRYLNKILNEVGKLGFPEENVDHVHYDAEIILTKQTYLEILKFLNEETWQLGAVDDALSDILINFKPHDYEAWHWRFEDTFGIDLYNMFLILLCLVCVVAVIATELWTRIHWLVQIKRVLVISFLISSAWNWLYLYKRAFAQHQADIAKMEQFDNVCAEKLDWRDSLIEWLTSKWTLQDDPCQKYYETLLVNPVLLVPPTKALAITFTNFVTEPLKHVGQGVGEFIKALMKEIPFILQVPVLIIMALAVMAFFYGAGSSVSMLGYLTSSQRRSLPPLDSQQEKIDVGQYERSKPDGHYLQELPYVYRGPYDRGDASVRPGNGRSPELVHTHEEPHTQVEE</sequence>
<comment type="similarity">
    <text evidence="2">Belongs to the chloride channel MCLC family.</text>
</comment>
<dbReference type="Pfam" id="PF05934">
    <property type="entry name" value="MCLC"/>
    <property type="match status" value="1"/>
</dbReference>
<reference evidence="10" key="1">
    <citation type="submission" date="2019-09" db="EMBL/GenBank/DDBJ databases">
        <title>Bird 10,000 Genomes (B10K) Project - Family phase.</title>
        <authorList>
            <person name="Zhang G."/>
        </authorList>
    </citation>
    <scope>NUCLEOTIDE SEQUENCE</scope>
    <source>
        <strain evidence="10">B10K-DU-001-30</strain>
        <tissue evidence="10">Muscle</tissue>
    </source>
</reference>
<dbReference type="InterPro" id="IPR009231">
    <property type="entry name" value="Chloride_chnl_CLIC-like"/>
</dbReference>
<evidence type="ECO:0000256" key="7">
    <source>
        <dbReference type="SAM" id="MobiDB-lite"/>
    </source>
</evidence>
<dbReference type="PANTHER" id="PTHR34093">
    <property type="entry name" value="CHLORIDE CHANNEL CLIC-LIKE PROTEIN 1"/>
    <property type="match status" value="1"/>
</dbReference>
<feature type="chain" id="PRO_5033023342" description="Chloride channel CLIC-like protein 1" evidence="9">
    <location>
        <begin position="19"/>
        <end position="436"/>
    </location>
</feature>